<dbReference type="InterPro" id="IPR012336">
    <property type="entry name" value="Thioredoxin-like_fold"/>
</dbReference>
<keyword evidence="5" id="KW-0676">Redox-active center</keyword>
<dbReference type="InterPro" id="IPR013766">
    <property type="entry name" value="Thioredoxin_domain"/>
</dbReference>
<comment type="caution">
    <text evidence="8">The sequence shown here is derived from an EMBL/GenBank/DDBJ whole genome shotgun (WGS) entry which is preliminary data.</text>
</comment>
<dbReference type="PANTHER" id="PTHR13887">
    <property type="entry name" value="GLUTATHIONE S-TRANSFERASE KAPPA"/>
    <property type="match status" value="1"/>
</dbReference>
<dbReference type="PANTHER" id="PTHR13887:SF14">
    <property type="entry name" value="DISULFIDE BOND FORMATION PROTEIN D"/>
    <property type="match status" value="1"/>
</dbReference>
<evidence type="ECO:0000256" key="3">
    <source>
        <dbReference type="ARBA" id="ARBA00023002"/>
    </source>
</evidence>
<proteinExistence type="inferred from homology"/>
<dbReference type="Gene3D" id="3.40.30.10">
    <property type="entry name" value="Glutaredoxin"/>
    <property type="match status" value="1"/>
</dbReference>
<keyword evidence="3" id="KW-0560">Oxidoreductase</keyword>
<dbReference type="InterPro" id="IPR036249">
    <property type="entry name" value="Thioredoxin-like_sf"/>
</dbReference>
<dbReference type="Proteomes" id="UP000179059">
    <property type="component" value="Unassembled WGS sequence"/>
</dbReference>
<dbReference type="GO" id="GO:0016491">
    <property type="term" value="F:oxidoreductase activity"/>
    <property type="evidence" value="ECO:0007669"/>
    <property type="project" value="UniProtKB-KW"/>
</dbReference>
<dbReference type="EMBL" id="MHKX01000022">
    <property type="protein sequence ID" value="OGY97835.1"/>
    <property type="molecule type" value="Genomic_DNA"/>
</dbReference>
<dbReference type="AlphaFoldDB" id="A0A1G2C8Y5"/>
<dbReference type="SUPFAM" id="SSF52833">
    <property type="entry name" value="Thioredoxin-like"/>
    <property type="match status" value="1"/>
</dbReference>
<comment type="similarity">
    <text evidence="1">Belongs to the thioredoxin family. DsbA subfamily.</text>
</comment>
<evidence type="ECO:0000313" key="9">
    <source>
        <dbReference type="Proteomes" id="UP000179059"/>
    </source>
</evidence>
<gene>
    <name evidence="8" type="ORF">A2855_03070</name>
</gene>
<dbReference type="STRING" id="1798647.A2855_03070"/>
<keyword evidence="4" id="KW-1015">Disulfide bond</keyword>
<keyword evidence="2" id="KW-0732">Signal</keyword>
<feature type="domain" description="Thioredoxin" evidence="7">
    <location>
        <begin position="57"/>
        <end position="263"/>
    </location>
</feature>
<feature type="transmembrane region" description="Helical" evidence="6">
    <location>
        <begin position="20"/>
        <end position="40"/>
    </location>
</feature>
<evidence type="ECO:0000256" key="1">
    <source>
        <dbReference type="ARBA" id="ARBA00005791"/>
    </source>
</evidence>
<evidence type="ECO:0000256" key="2">
    <source>
        <dbReference type="ARBA" id="ARBA00022729"/>
    </source>
</evidence>
<protein>
    <recommendedName>
        <fullName evidence="7">Thioredoxin domain-containing protein</fullName>
    </recommendedName>
</protein>
<evidence type="ECO:0000259" key="7">
    <source>
        <dbReference type="PROSITE" id="PS51352"/>
    </source>
</evidence>
<evidence type="ECO:0000256" key="4">
    <source>
        <dbReference type="ARBA" id="ARBA00023157"/>
    </source>
</evidence>
<sequence length="265" mass="28221">MENMPSEENRPTASVNPYILPGSILLAALIVGGSLIYMVNSSDGNGGAPKTAKLENPVVPQTATTLPTDAVRGNPDAPVLIVEYGDYQCPFCGSYFNEVEPVLMQEYVQTGKAKMVFRNLAFLGPESVAAAEAAYCGQEQGKFWEYHDALYAVEIADFAAVRQENNGNLNRDLFLKIARDNALDIANFTQCVDDRKYADQVQQDNNAAAAIGVQSTPTTFVNGVKVVVLDANGDPVPNPQTGTTQSVGANGQAILNAVEAAVSGR</sequence>
<keyword evidence="6" id="KW-1133">Transmembrane helix</keyword>
<keyword evidence="6" id="KW-0472">Membrane</keyword>
<keyword evidence="6" id="KW-0812">Transmembrane</keyword>
<evidence type="ECO:0000313" key="8">
    <source>
        <dbReference type="EMBL" id="OGY97835.1"/>
    </source>
</evidence>
<dbReference type="PROSITE" id="PS51352">
    <property type="entry name" value="THIOREDOXIN_2"/>
    <property type="match status" value="1"/>
</dbReference>
<reference evidence="8 9" key="1">
    <citation type="journal article" date="2016" name="Nat. Commun.">
        <title>Thousands of microbial genomes shed light on interconnected biogeochemical processes in an aquifer system.</title>
        <authorList>
            <person name="Anantharaman K."/>
            <person name="Brown C.T."/>
            <person name="Hug L.A."/>
            <person name="Sharon I."/>
            <person name="Castelle C.J."/>
            <person name="Probst A.J."/>
            <person name="Thomas B.C."/>
            <person name="Singh A."/>
            <person name="Wilkins M.J."/>
            <person name="Karaoz U."/>
            <person name="Brodie E.L."/>
            <person name="Williams K.H."/>
            <person name="Hubbard S.S."/>
            <person name="Banfield J.F."/>
        </authorList>
    </citation>
    <scope>NUCLEOTIDE SEQUENCE [LARGE SCALE GENOMIC DNA]</scope>
</reference>
<evidence type="ECO:0000256" key="5">
    <source>
        <dbReference type="ARBA" id="ARBA00023284"/>
    </source>
</evidence>
<name>A0A1G2C8Y5_9BACT</name>
<accession>A0A1G2C8Y5</accession>
<organism evidence="8 9">
    <name type="scientific">Candidatus Liptonbacteria bacterium RIFCSPHIGHO2_01_FULL_57_28</name>
    <dbReference type="NCBI Taxonomy" id="1798647"/>
    <lineage>
        <taxon>Bacteria</taxon>
        <taxon>Candidatus Liptoniibacteriota</taxon>
    </lineage>
</organism>
<evidence type="ECO:0000256" key="6">
    <source>
        <dbReference type="SAM" id="Phobius"/>
    </source>
</evidence>
<dbReference type="Pfam" id="PF13462">
    <property type="entry name" value="Thioredoxin_4"/>
    <property type="match status" value="1"/>
</dbReference>